<dbReference type="InterPro" id="IPR018247">
    <property type="entry name" value="EF_Hand_1_Ca_BS"/>
</dbReference>
<proteinExistence type="predicted"/>
<dbReference type="SUPFAM" id="SSF47473">
    <property type="entry name" value="EF-hand"/>
    <property type="match status" value="1"/>
</dbReference>
<organism evidence="7">
    <name type="scientific">Octactis speculum</name>
    <dbReference type="NCBI Taxonomy" id="3111310"/>
    <lineage>
        <taxon>Eukaryota</taxon>
        <taxon>Sar</taxon>
        <taxon>Stramenopiles</taxon>
        <taxon>Ochrophyta</taxon>
        <taxon>Dictyochophyceae</taxon>
        <taxon>Dictyochales</taxon>
        <taxon>Dictyochaceae</taxon>
        <taxon>Octactis</taxon>
    </lineage>
</organism>
<keyword evidence="1" id="KW-0479">Metal-binding</keyword>
<sequence>MGGGSSTDRRYMSGMLPEDYWEKVAWPENKEVLSILQLNKHQALKIFEAFVDIDSDNSGEMSVEEFHVYLGMTSTKFSERIFGILDADASGALNFSEFAVGVWNYCTYDVRLITKLAFDIFDIDQQGKLDLAECDALLRMVYDVPHLDNIEGPPSGKEIMELIDVNGDGEVTIDEFSDLMETHLYILQPALDLQRALRQRLLGVKFWDGLTELRRQLFAAEDSLASNSIESMKEILVIKQKERESRQHQEEEALSEEEQAHILEQKERARRKHAEKQYQKKRRVQKLNAQITEEEKAEKLALAEVRECRLMLEEPFTFDQLSERRQAREALYSAANKLKDASLAALNVRQANERKNSIEVDRSVDLFLQSKAGRNRLAFEVQLAYGREMAEWCERGNSLRAVFTPFFTPTEGGTASTATGLVKRFTRAKNLSAARQGAHSAILNEFMAEHKTKLSETHASERANQQTFTEALFVELVAVFFGPDTEWEKLWDPDSSAPYWYHIPSGRTEWLRPAICHNCDAFIDPMDARCFECDTDRTAANVELYTGLSAEALRLKHKGNEDEDSD</sequence>
<accession>A0A7S2CHR9</accession>
<dbReference type="InterPro" id="IPR001202">
    <property type="entry name" value="WW_dom"/>
</dbReference>
<dbReference type="SMART" id="SM00054">
    <property type="entry name" value="EFh"/>
    <property type="match status" value="4"/>
</dbReference>
<evidence type="ECO:0008006" key="8">
    <source>
        <dbReference type="Google" id="ProtNLM"/>
    </source>
</evidence>
<feature type="domain" description="EF-hand" evidence="6">
    <location>
        <begin position="157"/>
        <end position="186"/>
    </location>
</feature>
<dbReference type="InterPro" id="IPR011992">
    <property type="entry name" value="EF-hand-dom_pair"/>
</dbReference>
<feature type="domain" description="EF-hand" evidence="6">
    <location>
        <begin position="41"/>
        <end position="76"/>
    </location>
</feature>
<dbReference type="PROSITE" id="PS50020">
    <property type="entry name" value="WW_DOMAIN_2"/>
    <property type="match status" value="1"/>
</dbReference>
<dbReference type="InterPro" id="IPR002048">
    <property type="entry name" value="EF_hand_dom"/>
</dbReference>
<evidence type="ECO:0000256" key="2">
    <source>
        <dbReference type="ARBA" id="ARBA00022737"/>
    </source>
</evidence>
<dbReference type="GO" id="GO:0005509">
    <property type="term" value="F:calcium ion binding"/>
    <property type="evidence" value="ECO:0007669"/>
    <property type="project" value="InterPro"/>
</dbReference>
<dbReference type="PANTHER" id="PTHR45942">
    <property type="entry name" value="PROTEIN PHOSPATASE 3 REGULATORY SUBUNIT B ALPHA ISOFORM TYPE 1"/>
    <property type="match status" value="1"/>
</dbReference>
<dbReference type="CDD" id="cd00051">
    <property type="entry name" value="EFh"/>
    <property type="match status" value="1"/>
</dbReference>
<evidence type="ECO:0000313" key="7">
    <source>
        <dbReference type="EMBL" id="CAD9425664.1"/>
    </source>
</evidence>
<dbReference type="PROSITE" id="PS50222">
    <property type="entry name" value="EF_HAND_2"/>
    <property type="match status" value="2"/>
</dbReference>
<keyword evidence="4" id="KW-0175">Coiled coil</keyword>
<dbReference type="AlphaFoldDB" id="A0A7S2CHR9"/>
<evidence type="ECO:0000259" key="6">
    <source>
        <dbReference type="PROSITE" id="PS50222"/>
    </source>
</evidence>
<evidence type="ECO:0000256" key="1">
    <source>
        <dbReference type="ARBA" id="ARBA00022723"/>
    </source>
</evidence>
<gene>
    <name evidence="7" type="ORF">DSPE1174_LOCUS14719</name>
</gene>
<dbReference type="Gene3D" id="1.10.238.10">
    <property type="entry name" value="EF-hand"/>
    <property type="match status" value="1"/>
</dbReference>
<name>A0A7S2CHR9_9STRA</name>
<evidence type="ECO:0000256" key="3">
    <source>
        <dbReference type="ARBA" id="ARBA00022837"/>
    </source>
</evidence>
<feature type="domain" description="WW" evidence="5">
    <location>
        <begin position="487"/>
        <end position="515"/>
    </location>
</feature>
<keyword evidence="3" id="KW-0106">Calcium</keyword>
<evidence type="ECO:0000259" key="5">
    <source>
        <dbReference type="PROSITE" id="PS50020"/>
    </source>
</evidence>
<dbReference type="Pfam" id="PF13499">
    <property type="entry name" value="EF-hand_7"/>
    <property type="match status" value="1"/>
</dbReference>
<feature type="coiled-coil region" evidence="4">
    <location>
        <begin position="238"/>
        <end position="304"/>
    </location>
</feature>
<keyword evidence="2" id="KW-0677">Repeat</keyword>
<evidence type="ECO:0000256" key="4">
    <source>
        <dbReference type="SAM" id="Coils"/>
    </source>
</evidence>
<dbReference type="EMBL" id="HBGS01028936">
    <property type="protein sequence ID" value="CAD9425664.1"/>
    <property type="molecule type" value="Transcribed_RNA"/>
</dbReference>
<protein>
    <recommendedName>
        <fullName evidence="8">Calmodulin</fullName>
    </recommendedName>
</protein>
<dbReference type="PROSITE" id="PS00018">
    <property type="entry name" value="EF_HAND_1"/>
    <property type="match status" value="3"/>
</dbReference>
<reference evidence="7" key="1">
    <citation type="submission" date="2021-01" db="EMBL/GenBank/DDBJ databases">
        <authorList>
            <person name="Corre E."/>
            <person name="Pelletier E."/>
            <person name="Niang G."/>
            <person name="Scheremetjew M."/>
            <person name="Finn R."/>
            <person name="Kale V."/>
            <person name="Holt S."/>
            <person name="Cochrane G."/>
            <person name="Meng A."/>
            <person name="Brown T."/>
            <person name="Cohen L."/>
        </authorList>
    </citation>
    <scope>NUCLEOTIDE SEQUENCE</scope>
    <source>
        <strain evidence="7">CCMP1381</strain>
    </source>
</reference>